<feature type="domain" description="GmrSD restriction endonucleases C-terminal" evidence="2">
    <location>
        <begin position="119"/>
        <end position="212"/>
    </location>
</feature>
<evidence type="ECO:0000313" key="3">
    <source>
        <dbReference type="EMBL" id="MDT0309605.1"/>
    </source>
</evidence>
<dbReference type="InterPro" id="IPR011089">
    <property type="entry name" value="GmrSD_C"/>
</dbReference>
<proteinExistence type="predicted"/>
<keyword evidence="3" id="KW-0540">Nuclease</keyword>
<dbReference type="RefSeq" id="WP_311632571.1">
    <property type="nucleotide sequence ID" value="NZ_JAVREN010000041.1"/>
</dbReference>
<dbReference type="PANTHER" id="PTHR24094:SF15">
    <property type="entry name" value="AMP-DEPENDENT SYNTHETASE_LIGASE DOMAIN-CONTAINING PROTEIN-RELATED"/>
    <property type="match status" value="1"/>
</dbReference>
<evidence type="ECO:0000256" key="1">
    <source>
        <dbReference type="SAM" id="SignalP"/>
    </source>
</evidence>
<feature type="chain" id="PRO_5045843106" evidence="1">
    <location>
        <begin position="37"/>
        <end position="216"/>
    </location>
</feature>
<protein>
    <submittedName>
        <fullName evidence="3">HNH endonuclease family protein</fullName>
    </submittedName>
</protein>
<reference evidence="4" key="1">
    <citation type="submission" date="2023-07" db="EMBL/GenBank/DDBJ databases">
        <title>30 novel species of actinomycetes from the DSMZ collection.</title>
        <authorList>
            <person name="Nouioui I."/>
        </authorList>
    </citation>
    <scope>NUCLEOTIDE SEQUENCE [LARGE SCALE GENOMIC DNA]</scope>
    <source>
        <strain evidence="4">DSM 44917</strain>
    </source>
</reference>
<dbReference type="EMBL" id="JAVREN010000041">
    <property type="protein sequence ID" value="MDT0309605.1"/>
    <property type="molecule type" value="Genomic_DNA"/>
</dbReference>
<organism evidence="3 4">
    <name type="scientific">Streptomyces boetiae</name>
    <dbReference type="NCBI Taxonomy" id="3075541"/>
    <lineage>
        <taxon>Bacteria</taxon>
        <taxon>Bacillati</taxon>
        <taxon>Actinomycetota</taxon>
        <taxon>Actinomycetes</taxon>
        <taxon>Kitasatosporales</taxon>
        <taxon>Streptomycetaceae</taxon>
        <taxon>Streptomyces</taxon>
    </lineage>
</organism>
<keyword evidence="3" id="KW-0255">Endonuclease</keyword>
<evidence type="ECO:0000313" key="4">
    <source>
        <dbReference type="Proteomes" id="UP001183388"/>
    </source>
</evidence>
<dbReference type="Proteomes" id="UP001183388">
    <property type="component" value="Unassembled WGS sequence"/>
</dbReference>
<comment type="caution">
    <text evidence="3">The sequence shown here is derived from an EMBL/GenBank/DDBJ whole genome shotgun (WGS) entry which is preliminary data.</text>
</comment>
<keyword evidence="4" id="KW-1185">Reference proteome</keyword>
<evidence type="ECO:0000259" key="2">
    <source>
        <dbReference type="Pfam" id="PF07510"/>
    </source>
</evidence>
<keyword evidence="1" id="KW-0732">Signal</keyword>
<name>A0ABU2LDE6_9ACTN</name>
<dbReference type="GO" id="GO:0004519">
    <property type="term" value="F:endonuclease activity"/>
    <property type="evidence" value="ECO:0007669"/>
    <property type="project" value="UniProtKB-KW"/>
</dbReference>
<dbReference type="PANTHER" id="PTHR24094">
    <property type="entry name" value="SECRETED PROTEIN"/>
    <property type="match status" value="1"/>
</dbReference>
<keyword evidence="3" id="KW-0378">Hydrolase</keyword>
<dbReference type="Pfam" id="PF07510">
    <property type="entry name" value="GmrSD_C"/>
    <property type="match status" value="1"/>
</dbReference>
<gene>
    <name evidence="3" type="ORF">RM780_21975</name>
</gene>
<sequence length="216" mass="23257">MPRTTPRTRLRKRSCAAALGAALAVLAWPLAGPAAAEPPGIPDPATARAELEALTTAEPGSMDGYSREEFPHWSEADGCTTRQRVLARDGSDVQTGDDCQPDSGIWFSPYDGVTLTDDGETDIDHVVPLAEAWRSGAAGWTTEQREAFANDLDHPQLIAVSASSNRSKGDQDPAEWQPAADYLCTYAAMWVRSKYSWGLTVDDAERTALAEMLGTC</sequence>
<feature type="signal peptide" evidence="1">
    <location>
        <begin position="1"/>
        <end position="36"/>
    </location>
</feature>
<accession>A0ABU2LDE6</accession>